<dbReference type="InterPro" id="IPR016197">
    <property type="entry name" value="Chromo-like_dom_sf"/>
</dbReference>
<keyword evidence="5" id="KW-1185">Reference proteome</keyword>
<comment type="subunit">
    <text evidence="1">Component of the NuA4 histone acetyltransferase complex.</text>
</comment>
<dbReference type="Proteomes" id="UP000574317">
    <property type="component" value="Unassembled WGS sequence"/>
</dbReference>
<feature type="region of interest" description="Disordered" evidence="2">
    <location>
        <begin position="96"/>
        <end position="125"/>
    </location>
</feature>
<dbReference type="SUPFAM" id="SSF54160">
    <property type="entry name" value="Chromo domain-like"/>
    <property type="match status" value="1"/>
</dbReference>
<dbReference type="CDD" id="cd00024">
    <property type="entry name" value="CD_CSD"/>
    <property type="match status" value="1"/>
</dbReference>
<gene>
    <name evidence="4" type="ORF">FNAPI_8519</name>
</gene>
<sequence>MDPESPSSPLSVETPMLSNFNTFGSQQPSVTKTFPDHDGSDGSPQRRSSFLDSEELDSFKRQLSSLISKKHSRSNYMKRRLSSVAKGLPSPPGYWSSHDALCDSKDSRDPSLVQEEDNFPPSPSSDRVFANSVIRQVLGTRTIHQTGKSEYLVHWAGYPRGQLSWVSQDIIEPIAEHQIMFFEYERRLLCYKGSRGEMFTRKDAPQCEEADEEGCVGCARCGRGCN</sequence>
<feature type="compositionally biased region" description="Polar residues" evidence="2">
    <location>
        <begin position="42"/>
        <end position="51"/>
    </location>
</feature>
<dbReference type="AlphaFoldDB" id="A0A8H5J4R6"/>
<evidence type="ECO:0000256" key="1">
    <source>
        <dbReference type="ARBA" id="ARBA00011353"/>
    </source>
</evidence>
<feature type="compositionally biased region" description="Basic and acidic residues" evidence="2">
    <location>
        <begin position="100"/>
        <end position="109"/>
    </location>
</feature>
<feature type="domain" description="Chromo" evidence="3">
    <location>
        <begin position="132"/>
        <end position="196"/>
    </location>
</feature>
<evidence type="ECO:0000256" key="2">
    <source>
        <dbReference type="SAM" id="MobiDB-lite"/>
    </source>
</evidence>
<accession>A0A8H5J4R6</accession>
<comment type="caution">
    <text evidence="4">The sequence shown here is derived from an EMBL/GenBank/DDBJ whole genome shotgun (WGS) entry which is preliminary data.</text>
</comment>
<feature type="region of interest" description="Disordered" evidence="2">
    <location>
        <begin position="1"/>
        <end position="53"/>
    </location>
</feature>
<dbReference type="PROSITE" id="PS50013">
    <property type="entry name" value="CHROMO_2"/>
    <property type="match status" value="1"/>
</dbReference>
<dbReference type="EMBL" id="JAAOAO010000326">
    <property type="protein sequence ID" value="KAF5547490.1"/>
    <property type="molecule type" value="Genomic_DNA"/>
</dbReference>
<name>A0A8H5J4R6_9HYPO</name>
<evidence type="ECO:0000313" key="5">
    <source>
        <dbReference type="Proteomes" id="UP000574317"/>
    </source>
</evidence>
<organism evidence="4 5">
    <name type="scientific">Fusarium napiforme</name>
    <dbReference type="NCBI Taxonomy" id="42672"/>
    <lineage>
        <taxon>Eukaryota</taxon>
        <taxon>Fungi</taxon>
        <taxon>Dikarya</taxon>
        <taxon>Ascomycota</taxon>
        <taxon>Pezizomycotina</taxon>
        <taxon>Sordariomycetes</taxon>
        <taxon>Hypocreomycetidae</taxon>
        <taxon>Hypocreales</taxon>
        <taxon>Nectriaceae</taxon>
        <taxon>Fusarium</taxon>
        <taxon>Fusarium fujikuroi species complex</taxon>
    </lineage>
</organism>
<evidence type="ECO:0000259" key="3">
    <source>
        <dbReference type="PROSITE" id="PS50013"/>
    </source>
</evidence>
<dbReference type="InterPro" id="IPR000953">
    <property type="entry name" value="Chromo/chromo_shadow_dom"/>
</dbReference>
<dbReference type="Gene3D" id="2.40.50.40">
    <property type="match status" value="1"/>
</dbReference>
<dbReference type="GO" id="GO:0006338">
    <property type="term" value="P:chromatin remodeling"/>
    <property type="evidence" value="ECO:0007669"/>
    <property type="project" value="UniProtKB-ARBA"/>
</dbReference>
<proteinExistence type="predicted"/>
<protein>
    <recommendedName>
        <fullName evidence="3">Chromo domain-containing protein</fullName>
    </recommendedName>
</protein>
<evidence type="ECO:0000313" key="4">
    <source>
        <dbReference type="EMBL" id="KAF5547490.1"/>
    </source>
</evidence>
<reference evidence="4 5" key="1">
    <citation type="submission" date="2020-05" db="EMBL/GenBank/DDBJ databases">
        <title>Identification and distribution of gene clusters putatively required for synthesis of sphingolipid metabolism inhibitors in phylogenetically diverse species of the filamentous fungus Fusarium.</title>
        <authorList>
            <person name="Kim H.-S."/>
            <person name="Busman M."/>
            <person name="Brown D.W."/>
            <person name="Divon H."/>
            <person name="Uhlig S."/>
            <person name="Proctor R.H."/>
        </authorList>
    </citation>
    <scope>NUCLEOTIDE SEQUENCE [LARGE SCALE GENOMIC DNA]</scope>
    <source>
        <strain evidence="4 5">NRRL 25196</strain>
    </source>
</reference>
<feature type="compositionally biased region" description="Polar residues" evidence="2">
    <location>
        <begin position="1"/>
        <end position="32"/>
    </location>
</feature>